<evidence type="ECO:0000313" key="2">
    <source>
        <dbReference type="Proteomes" id="UP000245702"/>
    </source>
</evidence>
<gene>
    <name evidence="1" type="ORF">SSPH_04071</name>
</gene>
<keyword evidence="2" id="KW-1185">Reference proteome</keyword>
<dbReference type="RefSeq" id="WP_075755832.1">
    <property type="nucleotide sequence ID" value="NZ_CP146991.1"/>
</dbReference>
<evidence type="ECO:0000313" key="1">
    <source>
        <dbReference type="EMBL" id="CVK21384.1"/>
    </source>
</evidence>
<name>A0ABM9W8A7_9FIRM</name>
<dbReference type="Proteomes" id="UP000245702">
    <property type="component" value="Unassembled WGS sequence"/>
</dbReference>
<accession>A0ABM9W8A7</accession>
<organism evidence="1 2">
    <name type="scientific">Sporomusa sphaeroides DSM 2875</name>
    <dbReference type="NCBI Taxonomy" id="1337886"/>
    <lineage>
        <taxon>Bacteria</taxon>
        <taxon>Bacillati</taxon>
        <taxon>Bacillota</taxon>
        <taxon>Negativicutes</taxon>
        <taxon>Selenomonadales</taxon>
        <taxon>Sporomusaceae</taxon>
        <taxon>Sporomusa</taxon>
    </lineage>
</organism>
<protein>
    <submittedName>
        <fullName evidence="1">Uncharacterized protein</fullName>
    </submittedName>
</protein>
<dbReference type="Gene3D" id="2.40.160.50">
    <property type="entry name" value="membrane protein fhac: a member of the omp85/tpsb transporter family"/>
    <property type="match status" value="1"/>
</dbReference>
<proteinExistence type="predicted"/>
<comment type="caution">
    <text evidence="1">The sequence shown here is derived from an EMBL/GenBank/DDBJ whole genome shotgun (WGS) entry which is preliminary data.</text>
</comment>
<dbReference type="EMBL" id="FCOW01000033">
    <property type="protein sequence ID" value="CVK21384.1"/>
    <property type="molecule type" value="Genomic_DNA"/>
</dbReference>
<reference evidence="1 2" key="1">
    <citation type="submission" date="2016-01" db="EMBL/GenBank/DDBJ databases">
        <authorList>
            <person name="Brown R."/>
        </authorList>
    </citation>
    <scope>NUCLEOTIDE SEQUENCE [LARGE SCALE GENOMIC DNA]</scope>
    <source>
        <strain evidence="1">Sporomusa sphaeroides DSM 2875</strain>
    </source>
</reference>
<sequence length="200" mass="21396">MLIGQYDQIQVRNNSDLRQTAIDRVLSPLKSGQYIRKETLERTLLLLSATDGISSKATLTAGGAPGTSSGIAKTTSIYESVILKRSRDFNLTGRIGFDHKELEDRIDYFGSNGRKSADVWNLGISGNSRDNAGGGGYNSFGLTFALGHLDMDSADAVTADSSAHTAGHYTKANLNLYRIQSLAPVSDTGARLCLSDGGLF</sequence>